<keyword evidence="6" id="KW-0106">Calcium</keyword>
<comment type="pathway">
    <text evidence="10">Phospholipid metabolism.</text>
</comment>
<evidence type="ECO:0000256" key="11">
    <source>
        <dbReference type="ARBA" id="ARBA00093678"/>
    </source>
</evidence>
<dbReference type="PANTHER" id="PTHR13906">
    <property type="entry name" value="PORCUPINE"/>
    <property type="match status" value="1"/>
</dbReference>
<keyword evidence="5" id="KW-0812">Transmembrane</keyword>
<dbReference type="PROSITE" id="PS50222">
    <property type="entry name" value="EF_HAND_2"/>
    <property type="match status" value="3"/>
</dbReference>
<dbReference type="AlphaFoldDB" id="A0A1B0GQI1"/>
<dbReference type="GO" id="GO:0016020">
    <property type="term" value="C:membrane"/>
    <property type="evidence" value="ECO:0007669"/>
    <property type="project" value="UniProtKB-SubCell"/>
</dbReference>
<evidence type="ECO:0000256" key="10">
    <source>
        <dbReference type="ARBA" id="ARBA00025707"/>
    </source>
</evidence>
<organism evidence="13 14">
    <name type="scientific">Phlebotomus papatasi</name>
    <name type="common">Sandfly</name>
    <dbReference type="NCBI Taxonomy" id="29031"/>
    <lineage>
        <taxon>Eukaryota</taxon>
        <taxon>Metazoa</taxon>
        <taxon>Ecdysozoa</taxon>
        <taxon>Arthropoda</taxon>
        <taxon>Hexapoda</taxon>
        <taxon>Insecta</taxon>
        <taxon>Pterygota</taxon>
        <taxon>Neoptera</taxon>
        <taxon>Endopterygota</taxon>
        <taxon>Diptera</taxon>
        <taxon>Nematocera</taxon>
        <taxon>Psychodoidea</taxon>
        <taxon>Psychodidae</taxon>
        <taxon>Phlebotomus</taxon>
        <taxon>Phlebotomus</taxon>
    </lineage>
</organism>
<dbReference type="Proteomes" id="UP000092462">
    <property type="component" value="Unassembled WGS sequence"/>
</dbReference>
<evidence type="ECO:0000256" key="1">
    <source>
        <dbReference type="ARBA" id="ARBA00004141"/>
    </source>
</evidence>
<evidence type="ECO:0000256" key="2">
    <source>
        <dbReference type="ARBA" id="ARBA00005074"/>
    </source>
</evidence>
<evidence type="ECO:0000313" key="14">
    <source>
        <dbReference type="Proteomes" id="UP000092462"/>
    </source>
</evidence>
<dbReference type="VEuPathDB" id="VectorBase:PPAI009768"/>
<dbReference type="EnsemblMetazoa" id="PPAI009768-RA">
    <property type="protein sequence ID" value="PPAI009768-PA"/>
    <property type="gene ID" value="PPAI009768"/>
</dbReference>
<sequence length="601" mass="68911">MESLGKSESLAPAMSVGGKKGTGAAVIAGRKKSGPKFELSDEQKADIKEAFDLFDTEASGFIDVKELKVAIRALGFEPKKEEIKKMVAEIDKDGTGKVSYDEFLQLMTVKMAEKDTREEIMKAFRLFDDDETGKISFKNLKRVAKELVGKYYRKIADCAEKEKFGNILGVLIIVIVSGFHTLHIFVSFAASAGIILLHKQLQCHVIVSVFMFLYLLFFRMTYYFGLPSPPGHTNLIQMVLTLKLVGLAFEVKDATLKCRKASKEEYEQIPYHEKELAEITPKNIFGYCFNYVGVLTGPYLTYRTYRDSFVETYASNEKRFEACDKTTLEKFKSIPIFVALYLLTSYFWPLGRIFNDEFYAQSILLRLWYVWPAFFIFRMRMYIGLTLSECVCSAAGVGAYPTVFQSTAGGGPKTKDPQLLEAWDQSYDFNTIKNSDVYTTETCWTFREAMKSWNMCVQYWLAMNVYKRFPSRKLRTGATLLVSAYWHGVNPGYYFCIFAAPFYVAIEDLCLKRLRSSIPSFPLWLNVCVWISKFFAFSYMAIAFQLITFPRIWNYYNSVLHFGYLLWACQYAVALFWPKISKAIFGGKPRNSEKAKEDKSS</sequence>
<dbReference type="InterPro" id="IPR002048">
    <property type="entry name" value="EF_hand_dom"/>
</dbReference>
<name>A0A1B0GQI1_PHLPP</name>
<accession>A0A1B0GQI1</accession>
<dbReference type="EMBL" id="AJVK01007248">
    <property type="status" value="NOT_ANNOTATED_CDS"/>
    <property type="molecule type" value="Genomic_DNA"/>
</dbReference>
<dbReference type="VEuPathDB" id="VectorBase:PPAPM1_009573"/>
<dbReference type="GO" id="GO:0005509">
    <property type="term" value="F:calcium ion binding"/>
    <property type="evidence" value="ECO:0007669"/>
    <property type="project" value="InterPro"/>
</dbReference>
<dbReference type="Gene3D" id="1.10.238.10">
    <property type="entry name" value="EF-hand"/>
    <property type="match status" value="2"/>
</dbReference>
<dbReference type="InterPro" id="IPR018247">
    <property type="entry name" value="EF_Hand_1_Ca_BS"/>
</dbReference>
<evidence type="ECO:0000256" key="7">
    <source>
        <dbReference type="ARBA" id="ARBA00022989"/>
    </source>
</evidence>
<evidence type="ECO:0000256" key="5">
    <source>
        <dbReference type="ARBA" id="ARBA00022692"/>
    </source>
</evidence>
<dbReference type="InterPro" id="IPR011992">
    <property type="entry name" value="EF-hand-dom_pair"/>
</dbReference>
<dbReference type="GO" id="GO:0044233">
    <property type="term" value="C:mitochondria-associated endoplasmic reticulum membrane contact site"/>
    <property type="evidence" value="ECO:0007669"/>
    <property type="project" value="TreeGrafter"/>
</dbReference>
<dbReference type="FunFam" id="1.10.238.10:FF:000070">
    <property type="entry name" value="Centrin-1"/>
    <property type="match status" value="1"/>
</dbReference>
<dbReference type="InterPro" id="IPR049941">
    <property type="entry name" value="LPLAT_7/PORCN-like"/>
</dbReference>
<evidence type="ECO:0000313" key="13">
    <source>
        <dbReference type="EnsemblMetazoa" id="PPAI009768-PA"/>
    </source>
</evidence>
<dbReference type="GO" id="GO:0071617">
    <property type="term" value="F:lysophospholipid acyltransferase activity"/>
    <property type="evidence" value="ECO:0007669"/>
    <property type="project" value="TreeGrafter"/>
</dbReference>
<dbReference type="Pfam" id="PF03062">
    <property type="entry name" value="MBOAT"/>
    <property type="match status" value="1"/>
</dbReference>
<evidence type="ECO:0000256" key="4">
    <source>
        <dbReference type="ARBA" id="ARBA00022679"/>
    </source>
</evidence>
<evidence type="ECO:0000259" key="12">
    <source>
        <dbReference type="PROSITE" id="PS50222"/>
    </source>
</evidence>
<comment type="pathway">
    <text evidence="2">Lipid metabolism; phospholipid metabolism.</text>
</comment>
<keyword evidence="9" id="KW-0012">Acyltransferase</keyword>
<dbReference type="InterPro" id="IPR004299">
    <property type="entry name" value="MBOAT_fam"/>
</dbReference>
<keyword evidence="4" id="KW-0808">Transferase</keyword>
<dbReference type="Pfam" id="PF13499">
    <property type="entry name" value="EF-hand_7"/>
    <property type="match status" value="1"/>
</dbReference>
<comment type="subcellular location">
    <subcellularLocation>
        <location evidence="1">Membrane</location>
        <topology evidence="1">Multi-pass membrane protein</topology>
    </subcellularLocation>
</comment>
<dbReference type="GO" id="GO:0006661">
    <property type="term" value="P:phosphatidylinositol biosynthetic process"/>
    <property type="evidence" value="ECO:0007669"/>
    <property type="project" value="TreeGrafter"/>
</dbReference>
<dbReference type="PROSITE" id="PS00018">
    <property type="entry name" value="EF_HAND_1"/>
    <property type="match status" value="1"/>
</dbReference>
<dbReference type="CDD" id="cd00051">
    <property type="entry name" value="EFh"/>
    <property type="match status" value="1"/>
</dbReference>
<keyword evidence="7" id="KW-1133">Transmembrane helix</keyword>
<proteinExistence type="inferred from homology"/>
<dbReference type="PANTHER" id="PTHR13906:SF16">
    <property type="entry name" value="LYSOPHOSPHOLIPID ACYLTRANSFERASE 7"/>
    <property type="match status" value="1"/>
</dbReference>
<evidence type="ECO:0000256" key="6">
    <source>
        <dbReference type="ARBA" id="ARBA00022837"/>
    </source>
</evidence>
<keyword evidence="8" id="KW-0472">Membrane</keyword>
<protein>
    <recommendedName>
        <fullName evidence="11">Lysophospholipid acyltransferase 7</fullName>
    </recommendedName>
</protein>
<feature type="domain" description="EF-hand" evidence="12">
    <location>
        <begin position="115"/>
        <end position="150"/>
    </location>
</feature>
<reference evidence="13" key="1">
    <citation type="submission" date="2022-08" db="UniProtKB">
        <authorList>
            <consortium name="EnsemblMetazoa"/>
        </authorList>
    </citation>
    <scope>IDENTIFICATION</scope>
    <source>
        <strain evidence="13">Israel</strain>
    </source>
</reference>
<dbReference type="VEuPathDB" id="VectorBase:PPAPM1_004625"/>
<dbReference type="SMART" id="SM00054">
    <property type="entry name" value="EFh"/>
    <property type="match status" value="3"/>
</dbReference>
<evidence type="ECO:0000256" key="8">
    <source>
        <dbReference type="ARBA" id="ARBA00023136"/>
    </source>
</evidence>
<keyword evidence="14" id="KW-1185">Reference proteome</keyword>
<dbReference type="SUPFAM" id="SSF47473">
    <property type="entry name" value="EF-hand"/>
    <property type="match status" value="1"/>
</dbReference>
<feature type="domain" description="EF-hand" evidence="12">
    <location>
        <begin position="42"/>
        <end position="77"/>
    </location>
</feature>
<evidence type="ECO:0000256" key="9">
    <source>
        <dbReference type="ARBA" id="ARBA00023315"/>
    </source>
</evidence>
<dbReference type="GO" id="GO:0030258">
    <property type="term" value="P:lipid modification"/>
    <property type="evidence" value="ECO:0007669"/>
    <property type="project" value="TreeGrafter"/>
</dbReference>
<feature type="domain" description="EF-hand" evidence="12">
    <location>
        <begin position="78"/>
        <end position="113"/>
    </location>
</feature>
<evidence type="ECO:0000256" key="3">
    <source>
        <dbReference type="ARBA" id="ARBA00010323"/>
    </source>
</evidence>
<comment type="similarity">
    <text evidence="3">Belongs to the membrane-bound acyltransferase family.</text>
</comment>